<feature type="domain" description="Proline dehydrogenase" evidence="9">
    <location>
        <begin position="99"/>
        <end position="405"/>
    </location>
</feature>
<dbReference type="InterPro" id="IPR015590">
    <property type="entry name" value="Aldehyde_DH_dom"/>
</dbReference>
<evidence type="ECO:0000256" key="5">
    <source>
        <dbReference type="ARBA" id="ARBA00048142"/>
    </source>
</evidence>
<evidence type="ECO:0000256" key="7">
    <source>
        <dbReference type="RuleBase" id="RU003345"/>
    </source>
</evidence>
<dbReference type="PIRSF" id="PIRSF000197">
    <property type="entry name" value="Bifunct_PutA"/>
    <property type="match status" value="1"/>
</dbReference>
<comment type="catalytic activity">
    <reaction evidence="5">
        <text>L-glutamate 5-semialdehyde + NAD(+) + H2O = L-glutamate + NADH + 2 H(+)</text>
        <dbReference type="Rhea" id="RHEA:30235"/>
        <dbReference type="ChEBI" id="CHEBI:15377"/>
        <dbReference type="ChEBI" id="CHEBI:15378"/>
        <dbReference type="ChEBI" id="CHEBI:29985"/>
        <dbReference type="ChEBI" id="CHEBI:57540"/>
        <dbReference type="ChEBI" id="CHEBI:57945"/>
        <dbReference type="ChEBI" id="CHEBI:58066"/>
        <dbReference type="EC" id="1.2.1.88"/>
    </reaction>
</comment>
<dbReference type="InterPro" id="IPR002872">
    <property type="entry name" value="Proline_DH_dom"/>
</dbReference>
<dbReference type="InterPro" id="IPR029510">
    <property type="entry name" value="Ald_DH_CS_GLU"/>
</dbReference>
<dbReference type="SUPFAM" id="SSF53720">
    <property type="entry name" value="ALDH-like"/>
    <property type="match status" value="1"/>
</dbReference>
<dbReference type="CDD" id="cd07124">
    <property type="entry name" value="ALDH_PutA-P5CDH-RocA"/>
    <property type="match status" value="1"/>
</dbReference>
<proteinExistence type="inferred from homology"/>
<feature type="domain" description="Aldehyde dehydrogenase" evidence="8">
    <location>
        <begin position="490"/>
        <end position="945"/>
    </location>
</feature>
<reference evidence="11 12" key="1">
    <citation type="journal article" date="2020" name="Syst. Appl. Microbiol.">
        <title>Alienimonas chondri sp. nov., a novel planctomycete isolated from the biofilm of the red alga Chondrus crispus.</title>
        <authorList>
            <person name="Vitorino I."/>
            <person name="Albuquerque L."/>
            <person name="Wiegand S."/>
            <person name="Kallscheuer N."/>
            <person name="da Costa M.S."/>
            <person name="Lobo-da-Cunha A."/>
            <person name="Jogler C."/>
            <person name="Lage O.M."/>
        </authorList>
    </citation>
    <scope>NUCLEOTIDE SEQUENCE [LARGE SCALE GENOMIC DNA]</scope>
    <source>
        <strain evidence="11 12">LzC2</strain>
    </source>
</reference>
<dbReference type="PANTHER" id="PTHR42862:SF1">
    <property type="entry name" value="DELTA-1-PYRROLINE-5-CARBOXYLATE DEHYDROGENASE 2, ISOFORM A-RELATED"/>
    <property type="match status" value="1"/>
</dbReference>
<evidence type="ECO:0000313" key="11">
    <source>
        <dbReference type="EMBL" id="NNJ25051.1"/>
    </source>
</evidence>
<dbReference type="PROSITE" id="PS00687">
    <property type="entry name" value="ALDEHYDE_DEHYDR_GLU"/>
    <property type="match status" value="1"/>
</dbReference>
<evidence type="ECO:0000259" key="10">
    <source>
        <dbReference type="Pfam" id="PF18083"/>
    </source>
</evidence>
<dbReference type="GO" id="GO:0003842">
    <property type="term" value="F:L-glutamate gamma-semialdehyde dehydrogenase activity"/>
    <property type="evidence" value="ECO:0007669"/>
    <property type="project" value="UniProtKB-EC"/>
</dbReference>
<evidence type="ECO:0000256" key="1">
    <source>
        <dbReference type="ARBA" id="ARBA00004786"/>
    </source>
</evidence>
<comment type="pathway">
    <text evidence="1">Amino-acid degradation; L-proline degradation into L-glutamate; L-glutamate from L-proline: step 2/2.</text>
</comment>
<dbReference type="EC" id="1.2.1.88" evidence="2"/>
<dbReference type="Gene3D" id="3.40.309.10">
    <property type="entry name" value="Aldehyde Dehydrogenase, Chain A, domain 2"/>
    <property type="match status" value="1"/>
</dbReference>
<keyword evidence="3 7" id="KW-0560">Oxidoreductase</keyword>
<dbReference type="InterPro" id="IPR005932">
    <property type="entry name" value="RocA"/>
</dbReference>
<name>A0ABX1VDC0_9PLAN</name>
<dbReference type="InterPro" id="IPR016160">
    <property type="entry name" value="Ald_DH_CS_CYS"/>
</dbReference>
<evidence type="ECO:0000256" key="4">
    <source>
        <dbReference type="ARBA" id="ARBA00023027"/>
    </source>
</evidence>
<dbReference type="Gene3D" id="3.40.605.10">
    <property type="entry name" value="Aldehyde Dehydrogenase, Chain A, domain 1"/>
    <property type="match status" value="1"/>
</dbReference>
<protein>
    <recommendedName>
        <fullName evidence="2">L-glutamate gamma-semialdehyde dehydrogenase</fullName>
        <ecNumber evidence="2">1.2.1.88</ecNumber>
    </recommendedName>
</protein>
<feature type="domain" description="Proline utilization A N-terminal" evidence="10">
    <location>
        <begin position="2"/>
        <end position="90"/>
    </location>
</feature>
<evidence type="ECO:0000259" key="8">
    <source>
        <dbReference type="Pfam" id="PF00171"/>
    </source>
</evidence>
<feature type="active site" evidence="6">
    <location>
        <position position="721"/>
    </location>
</feature>
<accession>A0ABX1VDC0</accession>
<dbReference type="EMBL" id="WTPX01000023">
    <property type="protein sequence ID" value="NNJ25051.1"/>
    <property type="molecule type" value="Genomic_DNA"/>
</dbReference>
<organism evidence="11 12">
    <name type="scientific">Alienimonas chondri</name>
    <dbReference type="NCBI Taxonomy" id="2681879"/>
    <lineage>
        <taxon>Bacteria</taxon>
        <taxon>Pseudomonadati</taxon>
        <taxon>Planctomycetota</taxon>
        <taxon>Planctomycetia</taxon>
        <taxon>Planctomycetales</taxon>
        <taxon>Planctomycetaceae</taxon>
        <taxon>Alienimonas</taxon>
    </lineage>
</organism>
<comment type="similarity">
    <text evidence="7">Belongs to the aldehyde dehydrogenase family.</text>
</comment>
<dbReference type="Gene3D" id="3.20.20.220">
    <property type="match status" value="1"/>
</dbReference>
<dbReference type="InterPro" id="IPR025703">
    <property type="entry name" value="Bifunct_PutA"/>
</dbReference>
<evidence type="ECO:0000256" key="6">
    <source>
        <dbReference type="PROSITE-ProRule" id="PRU10007"/>
    </source>
</evidence>
<sequence length="973" mass="106240">MFSKRFWDDRLMEWAMGDEALKVQAFRFVDVLPTLRTHRAVTKHLREYFTDVSRLPAPARLALNGDPNSMVGKALAVGARWNARQMAERFIAGETVPEVLKTVRQLRREGFAFTLDLLGEAVVSDIEADQYQQQYLDLIEGLSEAVNAWPENEPTDTDHVGPIPRVNVSLKLSALFPRFNPADPSGTYDGVTERLRPILRLAKERGAFVNFDMEQYDFKAITLEIAKRVLIEEEFRDWPDAGLVIQAYLRDAEQDLEDLNRWANDRGTPITVRLVKGAYWDYETVTAAARGWPVPVYTRKPDSDACFERCTRFLMANHETLRPAIASHNLRSLAHAEAVAEALEVPDGAWEVQMLYGMAGEQAELLRDAGRRVRIYTPFGEPIPGMAYLVRRLLENSSNDSFVRHAHDPDADPAELFMNPVTAGDAEPPEQLETNPPHGGFANEPLTDFAIAENRDAMLAALEQVEGELGGEYSLVIDGRSVQPNLNLVSRDPADGVTVIGKAPAATPRDADSAVAAAKKAFPAWMRTGPEHRCEYLELAADGLRHRRFELSAWIVREVGKSWGEADADVAEAIDFLNYYAQQMRDLAAGRVVDVPGEHNVLSYRPRGVAVVIAPWNFPLAILTGMTAAALVTGNTVVMKPAEQSPVIGALLMDVLRDAGIPDGVVNYLPGDGELIGPPLVKHPDVSLVAFTGSREVGLSINAEAAKTPPGQDHVKTVLAEMGGKNAVIVDADADLDEAVLGVLHSAFDYAGQKCSACSRAVVLADCHDEFMKRLKGAVESLEIGEPKRPGVQVGPVIDADSKARIEKALKNLGEEVELAATLDLSDFDLPAKGHYVPPRVFTGVTQDDPLANDELFGPVLAVLKVKTFAEAIEVANATDYALTAGVFSRSPENLETARRELVAGNIYLNRGCTGALVNRQPFGGYKLSGVGTKAGGPDYLHQFLVPVNVTENTMRRGFAPGAAKPSAPQKGE</sequence>
<dbReference type="InterPro" id="IPR050485">
    <property type="entry name" value="Proline_metab_enzyme"/>
</dbReference>
<evidence type="ECO:0000313" key="12">
    <source>
        <dbReference type="Proteomes" id="UP000609651"/>
    </source>
</evidence>
<keyword evidence="4" id="KW-0520">NAD</keyword>
<dbReference type="Pfam" id="PF01619">
    <property type="entry name" value="Pro_dh"/>
    <property type="match status" value="1"/>
</dbReference>
<evidence type="ECO:0000256" key="2">
    <source>
        <dbReference type="ARBA" id="ARBA00012884"/>
    </source>
</evidence>
<dbReference type="PANTHER" id="PTHR42862">
    <property type="entry name" value="DELTA-1-PYRROLINE-5-CARBOXYLATE DEHYDROGENASE 1, ISOFORM A-RELATED"/>
    <property type="match status" value="1"/>
</dbReference>
<dbReference type="Pfam" id="PF00171">
    <property type="entry name" value="Aldedh"/>
    <property type="match status" value="1"/>
</dbReference>
<gene>
    <name evidence="11" type="primary">rocA</name>
    <name evidence="11" type="ORF">LzC2_11130</name>
</gene>
<dbReference type="SUPFAM" id="SSF51730">
    <property type="entry name" value="FAD-linked oxidoreductase"/>
    <property type="match status" value="1"/>
</dbReference>
<evidence type="ECO:0000256" key="3">
    <source>
        <dbReference type="ARBA" id="ARBA00023002"/>
    </source>
</evidence>
<dbReference type="InterPro" id="IPR041514">
    <property type="entry name" value="PutA_N"/>
</dbReference>
<dbReference type="InterPro" id="IPR016163">
    <property type="entry name" value="Ald_DH_C"/>
</dbReference>
<dbReference type="PROSITE" id="PS00070">
    <property type="entry name" value="ALDEHYDE_DEHYDR_CYS"/>
    <property type="match status" value="1"/>
</dbReference>
<dbReference type="InterPro" id="IPR016161">
    <property type="entry name" value="Ald_DH/histidinol_DH"/>
</dbReference>
<keyword evidence="12" id="KW-1185">Reference proteome</keyword>
<dbReference type="Proteomes" id="UP000609651">
    <property type="component" value="Unassembled WGS sequence"/>
</dbReference>
<evidence type="ECO:0000259" key="9">
    <source>
        <dbReference type="Pfam" id="PF01619"/>
    </source>
</evidence>
<dbReference type="Pfam" id="PF18083">
    <property type="entry name" value="PutA_N"/>
    <property type="match status" value="1"/>
</dbReference>
<dbReference type="InterPro" id="IPR029041">
    <property type="entry name" value="FAD-linked_oxidoreductase-like"/>
</dbReference>
<comment type="caution">
    <text evidence="11">The sequence shown here is derived from an EMBL/GenBank/DDBJ whole genome shotgun (WGS) entry which is preliminary data.</text>
</comment>
<dbReference type="InterPro" id="IPR016162">
    <property type="entry name" value="Ald_DH_N"/>
</dbReference>